<dbReference type="AlphaFoldDB" id="A0A5P8WFH8"/>
<name>A0A5P8WFH8_9NOSO</name>
<evidence type="ECO:0000256" key="1">
    <source>
        <dbReference type="SAM" id="MobiDB-lite"/>
    </source>
</evidence>
<accession>A0A5P8WFH8</accession>
<organism evidence="2 3">
    <name type="scientific">Nostoc sphaeroides CCNUC1</name>
    <dbReference type="NCBI Taxonomy" id="2653204"/>
    <lineage>
        <taxon>Bacteria</taxon>
        <taxon>Bacillati</taxon>
        <taxon>Cyanobacteriota</taxon>
        <taxon>Cyanophyceae</taxon>
        <taxon>Nostocales</taxon>
        <taxon>Nostocaceae</taxon>
        <taxon>Nostoc</taxon>
    </lineage>
</organism>
<feature type="compositionally biased region" description="Basic and acidic residues" evidence="1">
    <location>
        <begin position="118"/>
        <end position="135"/>
    </location>
</feature>
<feature type="region of interest" description="Disordered" evidence="1">
    <location>
        <begin position="118"/>
        <end position="140"/>
    </location>
</feature>
<proteinExistence type="predicted"/>
<dbReference type="Proteomes" id="UP000326678">
    <property type="component" value="Chromosome Gxm2"/>
</dbReference>
<sequence length="296" mass="32485">MTATITRPKLKKSAATKPQSPYKRLHVIIPIEDMLWASQQRPSVTQLWQECWTADPYGSRWMPLTSALGYSTFISAKKILSDSGLFIFKPDKSIQDGRETVKWMVQNLHGSRMKNFWEKANSEKQEPSAEKRESNAGDSEINAGSEEIGALNQASILGKSQSEQGFQETSRTAQEHLTNSTKEFVRCVSDTLYEILPCEKTAHAPLGGASPLSVKSVSEKEVDLPVAMDCTTQRRVDAAPSQSAPLLAEKQDCSVEVRDCHEGTGSAAPVAQNEESLNSAITNQTQGQVIGDKLSL</sequence>
<evidence type="ECO:0000313" key="2">
    <source>
        <dbReference type="EMBL" id="QFS51282.1"/>
    </source>
</evidence>
<dbReference type="RefSeq" id="WP_225892549.1">
    <property type="nucleotide sequence ID" value="NZ_CP045227.1"/>
</dbReference>
<protein>
    <submittedName>
        <fullName evidence="2">Methyl-accepting chemotaxis protein (Plasmid)</fullName>
    </submittedName>
</protein>
<gene>
    <name evidence="2" type="ORF">GXM_08776</name>
</gene>
<keyword evidence="3" id="KW-1185">Reference proteome</keyword>
<dbReference type="EMBL" id="CP045227">
    <property type="protein sequence ID" value="QFS51282.1"/>
    <property type="molecule type" value="Genomic_DNA"/>
</dbReference>
<evidence type="ECO:0000313" key="3">
    <source>
        <dbReference type="Proteomes" id="UP000326678"/>
    </source>
</evidence>
<reference evidence="2 3" key="1">
    <citation type="submission" date="2019-10" db="EMBL/GenBank/DDBJ databases">
        <title>Genomic and transcriptomic insights into the perfect genentic adaptation of a filamentous nitrogen-fixing cyanobacterium to rice fields.</title>
        <authorList>
            <person name="Chen Z."/>
        </authorList>
    </citation>
    <scope>NUCLEOTIDE SEQUENCE [LARGE SCALE GENOMIC DNA]</scope>
    <source>
        <strain evidence="2">CCNUC1</strain>
    </source>
</reference>
<dbReference type="KEGG" id="nsh:GXM_08776"/>